<evidence type="ECO:0000313" key="6">
    <source>
        <dbReference type="Proteomes" id="UP001215151"/>
    </source>
</evidence>
<keyword evidence="1 3" id="KW-0853">WD repeat</keyword>
<dbReference type="PROSITE" id="PS50294">
    <property type="entry name" value="WD_REPEATS_REGION"/>
    <property type="match status" value="1"/>
</dbReference>
<feature type="compositionally biased region" description="Basic and acidic residues" evidence="4">
    <location>
        <begin position="664"/>
        <end position="683"/>
    </location>
</feature>
<sequence length="1173" mass="129651">MPGSTATIRPDIVEPSSPEDGSTFKRDFRIDMSIPMGDAVGNMSISPDYRDIVLASRKGLFIMDLEAPFDLPRFLPQGGTWDVADVQWNPHASHNEYIVSTSSEKLLIWNLLLGGRTSIEHVLRSHYRAITDINWHTLEPDIVISTGIDSWLWAWDLRTVQKPIMGLCAFGPGGTQVKWNRVDGNILASSHSNEVLIWDRRKGSLPLKQIRGHTAKIYGIDWAHDRRNELVTCSLDKSIKIWDTHDAQPNIVINTSYPVWRARDLPFGQGVLSLPQRGETALEMYAHEDPTAPITKFEGHSDIVKEFVWRRGGADHSEFQLITWSKDKMLQFWRVDTEVIEKAGRTPTRTTTVPPARRDSKVSFSNPPLGNAPAPTLSAPIGHRGILAGVRAPPMHPPGFYAGHETVGRRKTSDAGREERPDRFTRSRPLNIPAMAASVKDNGNVGTMSRGPLVGGRSTRMSQGQWISKVKVTTRDGSTGRGSGGDSGNVSRNGSTSRRPSSTDKSVSQAVSRRGERSESIDRFDYQHTDPISSLNEEITSVVSKLSSPKLKLEKADFKKRTCTFGLQGPWGESTSVFLRVTFTFPREYPHSTGPKSTPTVDLERSPLISVKQRAFISRRLRAIRERDRPCLEKCLRFLVFGDREDSERHAVIDSGSSEEDEVPDAKKGDTKFSSSRVDKNLAEPRTSQGVFSANGQLVCFDNAPPRIMGSSLREISVSPSIPSRPQDVASKIVQSAVNRLASAIQDEESGSRKRADNSSDVDKIPGIMDYLFMSLSHASHSSGKPRRVSEHSRQTDDIPSQFAPMPARRSSVYTVYIRNTEGLLGIPDADAAAGYVLKGSLLDIYTMNAAVARTLGRTDHERIFKMLQVLANRKPGDHLSMTHGVVESLILTLGLKLYEELLSERNIQLLVFVAVLLLRTFPLEPEEPPSGRTRISSVSPSPGGPIASRKISLEYFDTRRQREGSPLSPSASTSTTPMHTPGGYAPPMASPSSSKGSWSNAVRQLLVSSVRGASATTPEATRQQQPAASGNWRVAIKRDPGRQSSSSPMARSSWETSDSPVLSGTGHLSNRRLTYSRALSGKASVPERGRIAFHPAAEMRPSTPSLSPELRSQLLCHILAYAEMLLVWELPEKRSELLKLVESDVRRFALDTVELDETLYSPSLGQYLFERD</sequence>
<feature type="compositionally biased region" description="Basic and acidic residues" evidence="4">
    <location>
        <begin position="513"/>
        <end position="525"/>
    </location>
</feature>
<evidence type="ECO:0000256" key="2">
    <source>
        <dbReference type="ARBA" id="ARBA00022737"/>
    </source>
</evidence>
<feature type="compositionally biased region" description="Low complexity" evidence="4">
    <location>
        <begin position="346"/>
        <end position="355"/>
    </location>
</feature>
<feature type="compositionally biased region" description="Polar residues" evidence="4">
    <location>
        <begin position="1055"/>
        <end position="1068"/>
    </location>
</feature>
<dbReference type="GO" id="GO:0035591">
    <property type="term" value="F:signaling adaptor activity"/>
    <property type="evidence" value="ECO:0007669"/>
    <property type="project" value="TreeGrafter"/>
</dbReference>
<feature type="compositionally biased region" description="Basic and acidic residues" evidence="4">
    <location>
        <begin position="406"/>
        <end position="425"/>
    </location>
</feature>
<dbReference type="InterPro" id="IPR019775">
    <property type="entry name" value="WD40_repeat_CS"/>
</dbReference>
<keyword evidence="6" id="KW-1185">Reference proteome</keyword>
<feature type="region of interest" description="Disordered" evidence="4">
    <location>
        <begin position="649"/>
        <end position="687"/>
    </location>
</feature>
<feature type="region of interest" description="Disordered" evidence="4">
    <location>
        <begin position="1013"/>
        <end position="1068"/>
    </location>
</feature>
<evidence type="ECO:0000256" key="4">
    <source>
        <dbReference type="SAM" id="MobiDB-lite"/>
    </source>
</evidence>
<dbReference type="GO" id="GO:0034198">
    <property type="term" value="P:cellular response to amino acid starvation"/>
    <property type="evidence" value="ECO:0007669"/>
    <property type="project" value="TreeGrafter"/>
</dbReference>
<dbReference type="Gene3D" id="2.130.10.10">
    <property type="entry name" value="YVTN repeat-like/Quinoprotein amine dehydrogenase"/>
    <property type="match status" value="1"/>
</dbReference>
<evidence type="ECO:0000313" key="5">
    <source>
        <dbReference type="EMBL" id="KAJ8488093.1"/>
    </source>
</evidence>
<dbReference type="InterPro" id="IPR015943">
    <property type="entry name" value="WD40/YVTN_repeat-like_dom_sf"/>
</dbReference>
<dbReference type="Proteomes" id="UP001215151">
    <property type="component" value="Unassembled WGS sequence"/>
</dbReference>
<reference evidence="5" key="1">
    <citation type="submission" date="2022-11" db="EMBL/GenBank/DDBJ databases">
        <title>Genome Sequence of Cubamyces cubensis.</title>
        <authorList>
            <person name="Buettner E."/>
        </authorList>
    </citation>
    <scope>NUCLEOTIDE SEQUENCE</scope>
    <source>
        <strain evidence="5">MPL-01</strain>
    </source>
</reference>
<feature type="region of interest" description="Disordered" evidence="4">
    <location>
        <begin position="781"/>
        <end position="804"/>
    </location>
</feature>
<feature type="region of interest" description="Disordered" evidence="4">
    <location>
        <begin position="346"/>
        <end position="377"/>
    </location>
</feature>
<dbReference type="Pfam" id="PF00400">
    <property type="entry name" value="WD40"/>
    <property type="match status" value="1"/>
</dbReference>
<dbReference type="AlphaFoldDB" id="A0AAD7TXN7"/>
<evidence type="ECO:0000256" key="3">
    <source>
        <dbReference type="PROSITE-ProRule" id="PRU00221"/>
    </source>
</evidence>
<feature type="compositionally biased region" description="Basic and acidic residues" evidence="4">
    <location>
        <begin position="788"/>
        <end position="797"/>
    </location>
</feature>
<dbReference type="SUPFAM" id="SSF50978">
    <property type="entry name" value="WD40 repeat-like"/>
    <property type="match status" value="1"/>
</dbReference>
<feature type="compositionally biased region" description="Low complexity" evidence="4">
    <location>
        <begin position="936"/>
        <end position="949"/>
    </location>
</feature>
<dbReference type="EMBL" id="JAPEVG010000068">
    <property type="protein sequence ID" value="KAJ8488093.1"/>
    <property type="molecule type" value="Genomic_DNA"/>
</dbReference>
<feature type="compositionally biased region" description="Low complexity" evidence="4">
    <location>
        <begin position="966"/>
        <end position="982"/>
    </location>
</feature>
<dbReference type="InterPro" id="IPR001680">
    <property type="entry name" value="WD40_rpt"/>
</dbReference>
<feature type="compositionally biased region" description="Polar residues" evidence="4">
    <location>
        <begin position="1015"/>
        <end position="1029"/>
    </location>
</feature>
<accession>A0AAD7TXN7</accession>
<dbReference type="PROSITE" id="PS00678">
    <property type="entry name" value="WD_REPEATS_1"/>
    <property type="match status" value="1"/>
</dbReference>
<feature type="region of interest" description="Disordered" evidence="4">
    <location>
        <begin position="399"/>
        <end position="525"/>
    </location>
</feature>
<dbReference type="GO" id="GO:0005774">
    <property type="term" value="C:vacuolar membrane"/>
    <property type="evidence" value="ECO:0007669"/>
    <property type="project" value="TreeGrafter"/>
</dbReference>
<comment type="caution">
    <text evidence="5">The sequence shown here is derived from an EMBL/GenBank/DDBJ whole genome shotgun (WGS) entry which is preliminary data.</text>
</comment>
<dbReference type="GO" id="GO:0035859">
    <property type="term" value="C:Seh1-associated complex"/>
    <property type="evidence" value="ECO:0007669"/>
    <property type="project" value="TreeGrafter"/>
</dbReference>
<protein>
    <submittedName>
        <fullName evidence="5">Uncharacterized protein</fullName>
    </submittedName>
</protein>
<dbReference type="InterPro" id="IPR049567">
    <property type="entry name" value="WDR59-like"/>
</dbReference>
<dbReference type="PANTHER" id="PTHR46170:SF1">
    <property type="entry name" value="GATOR COMPLEX PROTEIN WDR59"/>
    <property type="match status" value="1"/>
</dbReference>
<feature type="repeat" description="WD" evidence="3">
    <location>
        <begin position="210"/>
        <end position="252"/>
    </location>
</feature>
<evidence type="ECO:0000256" key="1">
    <source>
        <dbReference type="ARBA" id="ARBA00022574"/>
    </source>
</evidence>
<name>A0AAD7TXN7_9APHY</name>
<feature type="compositionally biased region" description="Low complexity" evidence="4">
    <location>
        <begin position="1045"/>
        <end position="1054"/>
    </location>
</feature>
<dbReference type="GO" id="GO:1904263">
    <property type="term" value="P:positive regulation of TORC1 signaling"/>
    <property type="evidence" value="ECO:0007669"/>
    <property type="project" value="TreeGrafter"/>
</dbReference>
<dbReference type="InterPro" id="IPR036322">
    <property type="entry name" value="WD40_repeat_dom_sf"/>
</dbReference>
<feature type="region of interest" description="Disordered" evidence="4">
    <location>
        <begin position="1"/>
        <end position="24"/>
    </location>
</feature>
<organism evidence="5 6">
    <name type="scientific">Trametes cubensis</name>
    <dbReference type="NCBI Taxonomy" id="1111947"/>
    <lineage>
        <taxon>Eukaryota</taxon>
        <taxon>Fungi</taxon>
        <taxon>Dikarya</taxon>
        <taxon>Basidiomycota</taxon>
        <taxon>Agaricomycotina</taxon>
        <taxon>Agaricomycetes</taxon>
        <taxon>Polyporales</taxon>
        <taxon>Polyporaceae</taxon>
        <taxon>Trametes</taxon>
    </lineage>
</organism>
<proteinExistence type="predicted"/>
<gene>
    <name evidence="5" type="ORF">ONZ51_g3785</name>
</gene>
<feature type="region of interest" description="Disordered" evidence="4">
    <location>
        <begin position="927"/>
        <end position="998"/>
    </location>
</feature>
<dbReference type="SMART" id="SM00320">
    <property type="entry name" value="WD40"/>
    <property type="match status" value="5"/>
</dbReference>
<keyword evidence="2" id="KW-0677">Repeat</keyword>
<dbReference type="PANTHER" id="PTHR46170">
    <property type="entry name" value="GATOR COMPLEX PROTEIN WDR59"/>
    <property type="match status" value="1"/>
</dbReference>
<dbReference type="PROSITE" id="PS50082">
    <property type="entry name" value="WD_REPEATS_2"/>
    <property type="match status" value="1"/>
</dbReference>
<feature type="compositionally biased region" description="Polar residues" evidence="4">
    <location>
        <begin position="496"/>
        <end position="511"/>
    </location>
</feature>